<accession>A0A1I6IIX3</accession>
<proteinExistence type="predicted"/>
<name>A0A1I6IIX3_9FIRM</name>
<dbReference type="Proteomes" id="UP000214760">
    <property type="component" value="Unassembled WGS sequence"/>
</dbReference>
<protein>
    <submittedName>
        <fullName evidence="1">Uncharacterized protein</fullName>
    </submittedName>
</protein>
<reference evidence="1 2" key="1">
    <citation type="submission" date="2016-10" db="EMBL/GenBank/DDBJ databases">
        <authorList>
            <person name="de Groot N.N."/>
        </authorList>
    </citation>
    <scope>NUCLEOTIDE SEQUENCE [LARGE SCALE GENOMIC DNA]</scope>
    <source>
        <strain evidence="1 2">F</strain>
    </source>
</reference>
<organism evidence="1 2">
    <name type="scientific">[Clostridium] aminophilum</name>
    <dbReference type="NCBI Taxonomy" id="1526"/>
    <lineage>
        <taxon>Bacteria</taxon>
        <taxon>Bacillati</taxon>
        <taxon>Bacillota</taxon>
        <taxon>Clostridia</taxon>
        <taxon>Lachnospirales</taxon>
        <taxon>Lachnospiraceae</taxon>
    </lineage>
</organism>
<sequence>MTFQRHCITIKKRVFIYDFMTKSQADFGFHVPSLPRGACELCAPPLVTAG</sequence>
<dbReference type="EMBL" id="FOZC01000002">
    <property type="protein sequence ID" value="SFR66653.1"/>
    <property type="molecule type" value="Genomic_DNA"/>
</dbReference>
<dbReference type="AlphaFoldDB" id="A0A1I6IIX3"/>
<evidence type="ECO:0000313" key="2">
    <source>
        <dbReference type="Proteomes" id="UP000214760"/>
    </source>
</evidence>
<evidence type="ECO:0000313" key="1">
    <source>
        <dbReference type="EMBL" id="SFR66653.1"/>
    </source>
</evidence>
<gene>
    <name evidence="1" type="ORF">SAMN02910262_00412</name>
</gene>